<feature type="compositionally biased region" description="Low complexity" evidence="1">
    <location>
        <begin position="47"/>
        <end position="66"/>
    </location>
</feature>
<feature type="compositionally biased region" description="Polar residues" evidence="1">
    <location>
        <begin position="34"/>
        <end position="46"/>
    </location>
</feature>
<gene>
    <name evidence="2" type="ORF">FC36_GL000446</name>
</gene>
<comment type="caution">
    <text evidence="2">The sequence shown here is derived from an EMBL/GenBank/DDBJ whole genome shotgun (WGS) entry which is preliminary data.</text>
</comment>
<dbReference type="PATRIC" id="fig|1423740.3.peg.476"/>
<organism evidence="2 3">
    <name type="scientific">Ligilactobacillus equi DSM 15833 = JCM 10991</name>
    <dbReference type="NCBI Taxonomy" id="1423740"/>
    <lineage>
        <taxon>Bacteria</taxon>
        <taxon>Bacillati</taxon>
        <taxon>Bacillota</taxon>
        <taxon>Bacilli</taxon>
        <taxon>Lactobacillales</taxon>
        <taxon>Lactobacillaceae</taxon>
        <taxon>Ligilactobacillus</taxon>
    </lineage>
</organism>
<dbReference type="AlphaFoldDB" id="A0A0R1TP72"/>
<dbReference type="Proteomes" id="UP000051048">
    <property type="component" value="Unassembled WGS sequence"/>
</dbReference>
<evidence type="ECO:0000313" key="2">
    <source>
        <dbReference type="EMBL" id="KRL83229.1"/>
    </source>
</evidence>
<reference evidence="2 3" key="1">
    <citation type="journal article" date="2015" name="Genome Announc.">
        <title>Expanding the biotechnology potential of lactobacilli through comparative genomics of 213 strains and associated genera.</title>
        <authorList>
            <person name="Sun Z."/>
            <person name="Harris H.M."/>
            <person name="McCann A."/>
            <person name="Guo C."/>
            <person name="Argimon S."/>
            <person name="Zhang W."/>
            <person name="Yang X."/>
            <person name="Jeffery I.B."/>
            <person name="Cooney J.C."/>
            <person name="Kagawa T.F."/>
            <person name="Liu W."/>
            <person name="Song Y."/>
            <person name="Salvetti E."/>
            <person name="Wrobel A."/>
            <person name="Rasinkangas P."/>
            <person name="Parkhill J."/>
            <person name="Rea M.C."/>
            <person name="O'Sullivan O."/>
            <person name="Ritari J."/>
            <person name="Douillard F.P."/>
            <person name="Paul Ross R."/>
            <person name="Yang R."/>
            <person name="Briner A.E."/>
            <person name="Felis G.E."/>
            <person name="de Vos W.M."/>
            <person name="Barrangou R."/>
            <person name="Klaenhammer T.R."/>
            <person name="Caufield P.W."/>
            <person name="Cui Y."/>
            <person name="Zhang H."/>
            <person name="O'Toole P.W."/>
        </authorList>
    </citation>
    <scope>NUCLEOTIDE SEQUENCE [LARGE SCALE GENOMIC DNA]</scope>
    <source>
        <strain evidence="2 3">DSM 15833</strain>
    </source>
</reference>
<accession>A0A0R1TP72</accession>
<sequence length="101" mass="10449">MKSRNHLVYSYSVAALVTADLIGAGTGMRIQADEVTSTNSETTTQASQNDSSVQVADDSASVVSGSEKQVADTSVSEKTADKEQVTGTSTTDTNQASAKTQ</sequence>
<dbReference type="STRING" id="1423740.FC36_GL000446"/>
<proteinExistence type="predicted"/>
<dbReference type="RefSeq" id="WP_023859882.1">
    <property type="nucleotide sequence ID" value="NZ_AZFH01000013.1"/>
</dbReference>
<evidence type="ECO:0000256" key="1">
    <source>
        <dbReference type="SAM" id="MobiDB-lite"/>
    </source>
</evidence>
<feature type="compositionally biased region" description="Polar residues" evidence="1">
    <location>
        <begin position="85"/>
        <end position="101"/>
    </location>
</feature>
<protein>
    <submittedName>
        <fullName evidence="2">Uncharacterized protein</fullName>
    </submittedName>
</protein>
<evidence type="ECO:0000313" key="3">
    <source>
        <dbReference type="Proteomes" id="UP000051048"/>
    </source>
</evidence>
<feature type="region of interest" description="Disordered" evidence="1">
    <location>
        <begin position="34"/>
        <end position="101"/>
    </location>
</feature>
<name>A0A0R1TP72_9LACO</name>
<dbReference type="EMBL" id="AZFH01000013">
    <property type="protein sequence ID" value="KRL83229.1"/>
    <property type="molecule type" value="Genomic_DNA"/>
</dbReference>